<comment type="caution">
    <text evidence="1">The sequence shown here is derived from an EMBL/GenBank/DDBJ whole genome shotgun (WGS) entry which is preliminary data.</text>
</comment>
<dbReference type="InterPro" id="IPR038735">
    <property type="entry name" value="MSMEG_1276-like_NTP-PPase_dom"/>
</dbReference>
<dbReference type="OrthoDB" id="9813491at2"/>
<sequence length="107" mass="12286">MPIYNKLVRDLIPQVIEAQGKTCSIRVLEQGEHVEEIKVKMQEEALEFLEAASPKEAVEELADILELVHTAIQMYDVPYEQLEQIRTQKKSQRGGFSKGIYLVEVKE</sequence>
<protein>
    <submittedName>
        <fullName evidence="1">Phosphoribosyl-ATP pyrophosphohydrolase</fullName>
    </submittedName>
</protein>
<dbReference type="CDD" id="cd11532">
    <property type="entry name" value="NTP-PPase_COG4997"/>
    <property type="match status" value="1"/>
</dbReference>
<dbReference type="EMBL" id="SADV01000005">
    <property type="protein sequence ID" value="TQR35131.1"/>
    <property type="molecule type" value="Genomic_DNA"/>
</dbReference>
<reference evidence="1 2" key="1">
    <citation type="submission" date="2018-03" db="EMBL/GenBank/DDBJ databases">
        <title>Aerobic endospore-forming bacteria genome sequencing and assembly.</title>
        <authorList>
            <person name="Cavalcante D.A."/>
            <person name="Driks A."/>
            <person name="Putonti C."/>
            <person name="De-Souza M.T."/>
        </authorList>
    </citation>
    <scope>NUCLEOTIDE SEQUENCE [LARGE SCALE GENOMIC DNA]</scope>
    <source>
        <strain evidence="1 2">SDF0037</strain>
    </source>
</reference>
<evidence type="ECO:0000313" key="2">
    <source>
        <dbReference type="Proteomes" id="UP000317944"/>
    </source>
</evidence>
<gene>
    <name evidence="1" type="ORF">C7Y47_07715</name>
</gene>
<dbReference type="Proteomes" id="UP000317944">
    <property type="component" value="Unassembled WGS sequence"/>
</dbReference>
<dbReference type="Pfam" id="PF01503">
    <property type="entry name" value="PRA-PH"/>
    <property type="match status" value="1"/>
</dbReference>
<organism evidence="1 2">
    <name type="scientific">Lysinibacillus sphaericus</name>
    <name type="common">Bacillus sphaericus</name>
    <dbReference type="NCBI Taxonomy" id="1421"/>
    <lineage>
        <taxon>Bacteria</taxon>
        <taxon>Bacillati</taxon>
        <taxon>Bacillota</taxon>
        <taxon>Bacilli</taxon>
        <taxon>Bacillales</taxon>
        <taxon>Bacillaceae</taxon>
        <taxon>Lysinibacillus</taxon>
    </lineage>
</organism>
<name>A0A544UMQ0_LYSSH</name>
<evidence type="ECO:0000313" key="1">
    <source>
        <dbReference type="EMBL" id="TQR35131.1"/>
    </source>
</evidence>
<dbReference type="InterPro" id="IPR021130">
    <property type="entry name" value="PRib-ATP_PPHydrolase-like"/>
</dbReference>
<proteinExistence type="predicted"/>
<dbReference type="SUPFAM" id="SSF101386">
    <property type="entry name" value="all-alpha NTP pyrophosphatases"/>
    <property type="match status" value="1"/>
</dbReference>
<dbReference type="RefSeq" id="WP_142508247.1">
    <property type="nucleotide sequence ID" value="NZ_SADV01000005.1"/>
</dbReference>
<dbReference type="AlphaFoldDB" id="A0A544UMQ0"/>
<accession>A0A544UMQ0</accession>